<dbReference type="AlphaFoldDB" id="R7WLF7"/>
<dbReference type="PATRIC" id="fig|1273125.3.peg.2411"/>
<keyword evidence="3" id="KW-1185">Reference proteome</keyword>
<evidence type="ECO:0000313" key="2">
    <source>
        <dbReference type="EMBL" id="EOM76156.1"/>
    </source>
</evidence>
<organism evidence="2 3">
    <name type="scientific">Rhodococcus rhodnii LMG 5362</name>
    <dbReference type="NCBI Taxonomy" id="1273125"/>
    <lineage>
        <taxon>Bacteria</taxon>
        <taxon>Bacillati</taxon>
        <taxon>Actinomycetota</taxon>
        <taxon>Actinomycetes</taxon>
        <taxon>Mycobacteriales</taxon>
        <taxon>Nocardiaceae</taxon>
        <taxon>Rhodococcus</taxon>
    </lineage>
</organism>
<feature type="transmembrane region" description="Helical" evidence="1">
    <location>
        <begin position="25"/>
        <end position="45"/>
    </location>
</feature>
<keyword evidence="1" id="KW-0472">Membrane</keyword>
<accession>R7WLF7</accession>
<sequence>MTWPIAFAVVAISAFVLNGVVHAPLWISIVVALVVGAVWLGYMHARDLRAIRRSRRERS</sequence>
<dbReference type="Proteomes" id="UP000013525">
    <property type="component" value="Unassembled WGS sequence"/>
</dbReference>
<keyword evidence="1" id="KW-0812">Transmembrane</keyword>
<proteinExistence type="predicted"/>
<gene>
    <name evidence="2" type="ORF">Rrhod_2522</name>
</gene>
<evidence type="ECO:0000256" key="1">
    <source>
        <dbReference type="SAM" id="Phobius"/>
    </source>
</evidence>
<protein>
    <submittedName>
        <fullName evidence="2">Uncharacterized protein</fullName>
    </submittedName>
</protein>
<evidence type="ECO:0000313" key="3">
    <source>
        <dbReference type="Proteomes" id="UP000013525"/>
    </source>
</evidence>
<dbReference type="EMBL" id="APMY01000075">
    <property type="protein sequence ID" value="EOM76156.1"/>
    <property type="molecule type" value="Genomic_DNA"/>
</dbReference>
<keyword evidence="1" id="KW-1133">Transmembrane helix</keyword>
<reference evidence="2 3" key="1">
    <citation type="journal article" date="2013" name="Genome Announc.">
        <title>Draft Genome Sequence of Rhodococcus rhodnii Strain LMG5362, a Symbiont of Rhodnius prolixus (Hemiptera, Reduviidae, Triatominae), the Principle Vector of Trypanosoma cruzi.</title>
        <authorList>
            <person name="Pachebat J.A."/>
            <person name="van Keulen G."/>
            <person name="Whitten M.M."/>
            <person name="Girdwood S."/>
            <person name="Del Sol R."/>
            <person name="Dyson P.J."/>
            <person name="Facey P.D."/>
        </authorList>
    </citation>
    <scope>NUCLEOTIDE SEQUENCE [LARGE SCALE GENOMIC DNA]</scope>
    <source>
        <strain evidence="2 3">LMG 5362</strain>
    </source>
</reference>
<comment type="caution">
    <text evidence="2">The sequence shown here is derived from an EMBL/GenBank/DDBJ whole genome shotgun (WGS) entry which is preliminary data.</text>
</comment>
<name>R7WLF7_9NOCA</name>